<dbReference type="InParanoid" id="A0A369K8X9"/>
<protein>
    <submittedName>
        <fullName evidence="2">Uncharacterized protein</fullName>
    </submittedName>
</protein>
<feature type="compositionally biased region" description="Basic and acidic residues" evidence="1">
    <location>
        <begin position="35"/>
        <end position="58"/>
    </location>
</feature>
<accession>A0A369K8X9</accession>
<name>A0A369K8X9_HYPMA</name>
<dbReference type="AlphaFoldDB" id="A0A369K8X9"/>
<dbReference type="Proteomes" id="UP000076154">
    <property type="component" value="Unassembled WGS sequence"/>
</dbReference>
<dbReference type="OrthoDB" id="3200519at2759"/>
<gene>
    <name evidence="2" type="ORF">Hypma_015936</name>
</gene>
<evidence type="ECO:0000313" key="2">
    <source>
        <dbReference type="EMBL" id="RDB29307.1"/>
    </source>
</evidence>
<evidence type="ECO:0000313" key="3">
    <source>
        <dbReference type="Proteomes" id="UP000076154"/>
    </source>
</evidence>
<proteinExistence type="predicted"/>
<reference evidence="2" key="1">
    <citation type="submission" date="2018-04" db="EMBL/GenBank/DDBJ databases">
        <title>Whole genome sequencing of Hypsizygus marmoreus.</title>
        <authorList>
            <person name="Choi I.-G."/>
            <person name="Min B."/>
            <person name="Kim J.-G."/>
            <person name="Kim S."/>
            <person name="Oh Y.-L."/>
            <person name="Kong W.-S."/>
            <person name="Park H."/>
            <person name="Jeong J."/>
            <person name="Song E.-S."/>
        </authorList>
    </citation>
    <scope>NUCLEOTIDE SEQUENCE [LARGE SCALE GENOMIC DNA]</scope>
    <source>
        <strain evidence="2">51987-8</strain>
    </source>
</reference>
<feature type="region of interest" description="Disordered" evidence="1">
    <location>
        <begin position="35"/>
        <end position="67"/>
    </location>
</feature>
<organism evidence="2 3">
    <name type="scientific">Hypsizygus marmoreus</name>
    <name type="common">White beech mushroom</name>
    <name type="synonym">Agaricus marmoreus</name>
    <dbReference type="NCBI Taxonomy" id="39966"/>
    <lineage>
        <taxon>Eukaryota</taxon>
        <taxon>Fungi</taxon>
        <taxon>Dikarya</taxon>
        <taxon>Basidiomycota</taxon>
        <taxon>Agaricomycotina</taxon>
        <taxon>Agaricomycetes</taxon>
        <taxon>Agaricomycetidae</taxon>
        <taxon>Agaricales</taxon>
        <taxon>Tricholomatineae</taxon>
        <taxon>Lyophyllaceae</taxon>
        <taxon>Hypsizygus</taxon>
    </lineage>
</organism>
<evidence type="ECO:0000256" key="1">
    <source>
        <dbReference type="SAM" id="MobiDB-lite"/>
    </source>
</evidence>
<sequence>MPSTTTPQVPDETTDPFIAYSRALYNYTFRLWKESQRASEDRARLTPRGKGEEEEGKKPTQSTHNAT</sequence>
<dbReference type="EMBL" id="LUEZ02000010">
    <property type="protein sequence ID" value="RDB29307.1"/>
    <property type="molecule type" value="Genomic_DNA"/>
</dbReference>
<comment type="caution">
    <text evidence="2">The sequence shown here is derived from an EMBL/GenBank/DDBJ whole genome shotgun (WGS) entry which is preliminary data.</text>
</comment>
<keyword evidence="3" id="KW-1185">Reference proteome</keyword>